<gene>
    <name evidence="3" type="ORF">ARMGADRAFT_1088744</name>
</gene>
<reference evidence="4" key="1">
    <citation type="journal article" date="2017" name="Nat. Ecol. Evol.">
        <title>Genome expansion and lineage-specific genetic innovations in the forest pathogenic fungi Armillaria.</title>
        <authorList>
            <person name="Sipos G."/>
            <person name="Prasanna A.N."/>
            <person name="Walter M.C."/>
            <person name="O'Connor E."/>
            <person name="Balint B."/>
            <person name="Krizsan K."/>
            <person name="Kiss B."/>
            <person name="Hess J."/>
            <person name="Varga T."/>
            <person name="Slot J."/>
            <person name="Riley R."/>
            <person name="Boka B."/>
            <person name="Rigling D."/>
            <person name="Barry K."/>
            <person name="Lee J."/>
            <person name="Mihaltcheva S."/>
            <person name="LaButti K."/>
            <person name="Lipzen A."/>
            <person name="Waldron R."/>
            <person name="Moloney N.M."/>
            <person name="Sperisen C."/>
            <person name="Kredics L."/>
            <person name="Vagvoelgyi C."/>
            <person name="Patrignani A."/>
            <person name="Fitzpatrick D."/>
            <person name="Nagy I."/>
            <person name="Doyle S."/>
            <person name="Anderson J.B."/>
            <person name="Grigoriev I.V."/>
            <person name="Gueldener U."/>
            <person name="Muensterkoetter M."/>
            <person name="Nagy L.G."/>
        </authorList>
    </citation>
    <scope>NUCLEOTIDE SEQUENCE [LARGE SCALE GENOMIC DNA]</scope>
    <source>
        <strain evidence="4">Ar21-2</strain>
    </source>
</reference>
<organism evidence="3 4">
    <name type="scientific">Armillaria gallica</name>
    <name type="common">Bulbous honey fungus</name>
    <name type="synonym">Armillaria bulbosa</name>
    <dbReference type="NCBI Taxonomy" id="47427"/>
    <lineage>
        <taxon>Eukaryota</taxon>
        <taxon>Fungi</taxon>
        <taxon>Dikarya</taxon>
        <taxon>Basidiomycota</taxon>
        <taxon>Agaricomycotina</taxon>
        <taxon>Agaricomycetes</taxon>
        <taxon>Agaricomycetidae</taxon>
        <taxon>Agaricales</taxon>
        <taxon>Marasmiineae</taxon>
        <taxon>Physalacriaceae</taxon>
        <taxon>Armillaria</taxon>
    </lineage>
</organism>
<protein>
    <recommendedName>
        <fullName evidence="2">Retrovirus-related Pol polyprotein from transposon TNT 1-94-like beta-barrel domain-containing protein</fullName>
    </recommendedName>
</protein>
<dbReference type="Proteomes" id="UP000217790">
    <property type="component" value="Unassembled WGS sequence"/>
</dbReference>
<dbReference type="Pfam" id="PF22936">
    <property type="entry name" value="Pol_BBD"/>
    <property type="match status" value="1"/>
</dbReference>
<dbReference type="OrthoDB" id="3039007at2759"/>
<feature type="compositionally biased region" description="Acidic residues" evidence="1">
    <location>
        <begin position="96"/>
        <end position="111"/>
    </location>
</feature>
<evidence type="ECO:0000256" key="1">
    <source>
        <dbReference type="SAM" id="MobiDB-lite"/>
    </source>
</evidence>
<accession>A0A2H3D6U4</accession>
<dbReference type="EMBL" id="KZ293701">
    <property type="protein sequence ID" value="PBK84043.1"/>
    <property type="molecule type" value="Genomic_DNA"/>
</dbReference>
<dbReference type="AlphaFoldDB" id="A0A2H3D6U4"/>
<dbReference type="InParanoid" id="A0A2H3D6U4"/>
<dbReference type="STRING" id="47427.A0A2H3D6U4"/>
<feature type="region of interest" description="Disordered" evidence="1">
    <location>
        <begin position="1"/>
        <end position="111"/>
    </location>
</feature>
<evidence type="ECO:0000259" key="2">
    <source>
        <dbReference type="Pfam" id="PF22936"/>
    </source>
</evidence>
<keyword evidence="4" id="KW-1185">Reference proteome</keyword>
<sequence length="261" mass="28440">MTKGDDDDDEDESAKVQAALANAATVKKQKEMVAREAGEMVAKEAEETVTREAEEMAEQEESKTEDNGSECRDQGGQGKKCPAKEVALPPPPKCDNEDEEEDECEDDEMPPLVDTDFDEDEDEGMGQFTCEADPTGTAFVTITFEGHTPSMTLTFMDSGASDYFFHNHEDFTEYTLVAFHTGSSAMERKGTFEILGQGTAMKMFRLDGKNIKLTFKNVLHSLSLAANVISVSALDKAGLSTVFSNSQAAVHDRSGKEVFAG</sequence>
<feature type="compositionally biased region" description="Basic and acidic residues" evidence="1">
    <location>
        <begin position="28"/>
        <end position="73"/>
    </location>
</feature>
<feature type="domain" description="Retrovirus-related Pol polyprotein from transposon TNT 1-94-like beta-barrel" evidence="2">
    <location>
        <begin position="155"/>
        <end position="238"/>
    </location>
</feature>
<dbReference type="InterPro" id="IPR054722">
    <property type="entry name" value="PolX-like_BBD"/>
</dbReference>
<name>A0A2H3D6U4_ARMGA</name>
<proteinExistence type="predicted"/>
<feature type="compositionally biased region" description="Acidic residues" evidence="1">
    <location>
        <begin position="1"/>
        <end position="12"/>
    </location>
</feature>
<evidence type="ECO:0000313" key="3">
    <source>
        <dbReference type="EMBL" id="PBK84043.1"/>
    </source>
</evidence>
<evidence type="ECO:0000313" key="4">
    <source>
        <dbReference type="Proteomes" id="UP000217790"/>
    </source>
</evidence>